<accession>A0A3N4II42</accession>
<evidence type="ECO:0000256" key="10">
    <source>
        <dbReference type="RuleBase" id="RU003750"/>
    </source>
</evidence>
<dbReference type="PROSITE" id="PS00379">
    <property type="entry name" value="CDP_ALCOHOL_P_TRANSF"/>
    <property type="match status" value="1"/>
</dbReference>
<feature type="transmembrane region" description="Helical" evidence="11">
    <location>
        <begin position="101"/>
        <end position="125"/>
    </location>
</feature>
<comment type="similarity">
    <text evidence="10">Belongs to the CDP-alcohol phosphatidyltransferase class-I family.</text>
</comment>
<keyword evidence="2" id="KW-0444">Lipid biosynthesis</keyword>
<keyword evidence="8" id="KW-0594">Phospholipid biosynthesis</keyword>
<evidence type="ECO:0000256" key="7">
    <source>
        <dbReference type="ARBA" id="ARBA00023136"/>
    </source>
</evidence>
<sequence>MRRRRHPHRQYSEQLSYQLVNDLSSAPVVRENIYTIPNILTFGRILSTPLISYLVIYDHPLLASSLFIASGLTDMIDGYIARHYNQSSVLGSILDPLADKLLMTVMTVTLATKALIPIWLAAIILGRDVGLSLSALWWRWKTLSPPKTMKRYWDPSLPSAEVKPTQLSKVNTALQIALLGACTASPMIPETWGGVLMGIEGMKYLVAATTIGSGLQYLGGAGAVSLNKKVKEAVKAGEKNIK</sequence>
<proteinExistence type="inferred from homology"/>
<evidence type="ECO:0000256" key="11">
    <source>
        <dbReference type="SAM" id="Phobius"/>
    </source>
</evidence>
<dbReference type="EMBL" id="ML119662">
    <property type="protein sequence ID" value="RPA83820.1"/>
    <property type="molecule type" value="Genomic_DNA"/>
</dbReference>
<dbReference type="InterPro" id="IPR050324">
    <property type="entry name" value="CDP-alcohol_PTase-I"/>
</dbReference>
<evidence type="ECO:0000256" key="1">
    <source>
        <dbReference type="ARBA" id="ARBA00004141"/>
    </source>
</evidence>
<keyword evidence="5 11" id="KW-1133">Transmembrane helix</keyword>
<keyword evidence="7 11" id="KW-0472">Membrane</keyword>
<keyword evidence="6" id="KW-0443">Lipid metabolism</keyword>
<reference evidence="12 13" key="1">
    <citation type="journal article" date="2018" name="Nat. Ecol. Evol.">
        <title>Pezizomycetes genomes reveal the molecular basis of ectomycorrhizal truffle lifestyle.</title>
        <authorList>
            <person name="Murat C."/>
            <person name="Payen T."/>
            <person name="Noel B."/>
            <person name="Kuo A."/>
            <person name="Morin E."/>
            <person name="Chen J."/>
            <person name="Kohler A."/>
            <person name="Krizsan K."/>
            <person name="Balestrini R."/>
            <person name="Da Silva C."/>
            <person name="Montanini B."/>
            <person name="Hainaut M."/>
            <person name="Levati E."/>
            <person name="Barry K.W."/>
            <person name="Belfiori B."/>
            <person name="Cichocki N."/>
            <person name="Clum A."/>
            <person name="Dockter R.B."/>
            <person name="Fauchery L."/>
            <person name="Guy J."/>
            <person name="Iotti M."/>
            <person name="Le Tacon F."/>
            <person name="Lindquist E.A."/>
            <person name="Lipzen A."/>
            <person name="Malagnac F."/>
            <person name="Mello A."/>
            <person name="Molinier V."/>
            <person name="Miyauchi S."/>
            <person name="Poulain J."/>
            <person name="Riccioni C."/>
            <person name="Rubini A."/>
            <person name="Sitrit Y."/>
            <person name="Splivallo R."/>
            <person name="Traeger S."/>
            <person name="Wang M."/>
            <person name="Zifcakova L."/>
            <person name="Wipf D."/>
            <person name="Zambonelli A."/>
            <person name="Paolocci F."/>
            <person name="Nowrousian M."/>
            <person name="Ottonello S."/>
            <person name="Baldrian P."/>
            <person name="Spatafora J.W."/>
            <person name="Henrissat B."/>
            <person name="Nagy L.G."/>
            <person name="Aury J.M."/>
            <person name="Wincker P."/>
            <person name="Grigoriev I.V."/>
            <person name="Bonfante P."/>
            <person name="Martin F.M."/>
        </authorList>
    </citation>
    <scope>NUCLEOTIDE SEQUENCE [LARGE SCALE GENOMIC DNA]</scope>
    <source>
        <strain evidence="12 13">RN42</strain>
    </source>
</reference>
<keyword evidence="9" id="KW-1208">Phospholipid metabolism</keyword>
<evidence type="ECO:0000313" key="13">
    <source>
        <dbReference type="Proteomes" id="UP000275078"/>
    </source>
</evidence>
<evidence type="ECO:0000313" key="12">
    <source>
        <dbReference type="EMBL" id="RPA83820.1"/>
    </source>
</evidence>
<dbReference type="GO" id="GO:0032049">
    <property type="term" value="P:cardiolipin biosynthetic process"/>
    <property type="evidence" value="ECO:0007669"/>
    <property type="project" value="TreeGrafter"/>
</dbReference>
<evidence type="ECO:0000256" key="9">
    <source>
        <dbReference type="ARBA" id="ARBA00023264"/>
    </source>
</evidence>
<evidence type="ECO:0000256" key="5">
    <source>
        <dbReference type="ARBA" id="ARBA00022989"/>
    </source>
</evidence>
<evidence type="ECO:0000256" key="8">
    <source>
        <dbReference type="ARBA" id="ARBA00023209"/>
    </source>
</evidence>
<dbReference type="Pfam" id="PF01066">
    <property type="entry name" value="CDP-OH_P_transf"/>
    <property type="match status" value="1"/>
</dbReference>
<dbReference type="InterPro" id="IPR043130">
    <property type="entry name" value="CDP-OH_PTrfase_TM_dom"/>
</dbReference>
<dbReference type="InterPro" id="IPR048254">
    <property type="entry name" value="CDP_ALCOHOL_P_TRANSF_CS"/>
</dbReference>
<name>A0A3N4II42_ASCIM</name>
<evidence type="ECO:0000256" key="2">
    <source>
        <dbReference type="ARBA" id="ARBA00022516"/>
    </source>
</evidence>
<dbReference type="InterPro" id="IPR000462">
    <property type="entry name" value="CDP-OH_P_trans"/>
</dbReference>
<keyword evidence="3 10" id="KW-0808">Transferase</keyword>
<evidence type="ECO:0000256" key="6">
    <source>
        <dbReference type="ARBA" id="ARBA00023098"/>
    </source>
</evidence>
<protein>
    <submittedName>
        <fullName evidence="12">Uncharacterized protein</fullName>
    </submittedName>
</protein>
<dbReference type="Proteomes" id="UP000275078">
    <property type="component" value="Unassembled WGS sequence"/>
</dbReference>
<keyword evidence="13" id="KW-1185">Reference proteome</keyword>
<dbReference type="AlphaFoldDB" id="A0A3N4II42"/>
<dbReference type="GO" id="GO:0005739">
    <property type="term" value="C:mitochondrion"/>
    <property type="evidence" value="ECO:0007669"/>
    <property type="project" value="TreeGrafter"/>
</dbReference>
<dbReference type="PANTHER" id="PTHR14269">
    <property type="entry name" value="CDP-DIACYLGLYCEROL--GLYCEROL-3-PHOSPHATE 3-PHOSPHATIDYLTRANSFERASE-RELATED"/>
    <property type="match status" value="1"/>
</dbReference>
<comment type="subcellular location">
    <subcellularLocation>
        <location evidence="1">Membrane</location>
        <topology evidence="1">Multi-pass membrane protein</topology>
    </subcellularLocation>
</comment>
<dbReference type="PANTHER" id="PTHR14269:SF60">
    <property type="entry name" value="CARDIOLIPIN SYNTHASE (CMP-FORMING)"/>
    <property type="match status" value="1"/>
</dbReference>
<dbReference type="OrthoDB" id="10020554at2759"/>
<organism evidence="12 13">
    <name type="scientific">Ascobolus immersus RN42</name>
    <dbReference type="NCBI Taxonomy" id="1160509"/>
    <lineage>
        <taxon>Eukaryota</taxon>
        <taxon>Fungi</taxon>
        <taxon>Dikarya</taxon>
        <taxon>Ascomycota</taxon>
        <taxon>Pezizomycotina</taxon>
        <taxon>Pezizomycetes</taxon>
        <taxon>Pezizales</taxon>
        <taxon>Ascobolaceae</taxon>
        <taxon>Ascobolus</taxon>
    </lineage>
</organism>
<gene>
    <name evidence="12" type="ORF">BJ508DRAFT_51260</name>
</gene>
<dbReference type="STRING" id="1160509.A0A3N4II42"/>
<evidence type="ECO:0000256" key="4">
    <source>
        <dbReference type="ARBA" id="ARBA00022692"/>
    </source>
</evidence>
<dbReference type="GO" id="GO:0043337">
    <property type="term" value="F:cardiolipin synthase (CMP-forming)"/>
    <property type="evidence" value="ECO:0007669"/>
    <property type="project" value="TreeGrafter"/>
</dbReference>
<evidence type="ECO:0000256" key="3">
    <source>
        <dbReference type="ARBA" id="ARBA00022679"/>
    </source>
</evidence>
<keyword evidence="4 11" id="KW-0812">Transmembrane</keyword>
<dbReference type="GO" id="GO:0016020">
    <property type="term" value="C:membrane"/>
    <property type="evidence" value="ECO:0007669"/>
    <property type="project" value="UniProtKB-SubCell"/>
</dbReference>
<dbReference type="Gene3D" id="1.20.120.1760">
    <property type="match status" value="1"/>
</dbReference>